<evidence type="ECO:0000313" key="1">
    <source>
        <dbReference type="EMBL" id="CAA9201121.1"/>
    </source>
</evidence>
<dbReference type="RefSeq" id="WP_173971912.1">
    <property type="nucleotide sequence ID" value="NZ_CADCSU010000122.1"/>
</dbReference>
<keyword evidence="2" id="KW-1185">Reference proteome</keyword>
<reference evidence="1 2" key="1">
    <citation type="submission" date="2020-02" db="EMBL/GenBank/DDBJ databases">
        <authorList>
            <person name="Criscuolo A."/>
        </authorList>
    </citation>
    <scope>NUCLEOTIDE SEQUENCE [LARGE SCALE GENOMIC DNA]</scope>
    <source>
        <strain evidence="1">CIP105534</strain>
    </source>
</reference>
<dbReference type="Proteomes" id="UP000479938">
    <property type="component" value="Unassembled WGS sequence"/>
</dbReference>
<evidence type="ECO:0000313" key="2">
    <source>
        <dbReference type="Proteomes" id="UP000479938"/>
    </source>
</evidence>
<dbReference type="EMBL" id="CADCSU010000122">
    <property type="protein sequence ID" value="CAA9201121.1"/>
    <property type="molecule type" value="Genomic_DNA"/>
</dbReference>
<organism evidence="1 2">
    <name type="scientific">Flavobacterium bizetiae</name>
    <dbReference type="NCBI Taxonomy" id="2704140"/>
    <lineage>
        <taxon>Bacteria</taxon>
        <taxon>Pseudomonadati</taxon>
        <taxon>Bacteroidota</taxon>
        <taxon>Flavobacteriia</taxon>
        <taxon>Flavobacteriales</taxon>
        <taxon>Flavobacteriaceae</taxon>
        <taxon>Flavobacterium</taxon>
    </lineage>
</organism>
<proteinExistence type="predicted"/>
<name>A0A6J4GS72_9FLAO</name>
<accession>A0A6J4GS72</accession>
<protein>
    <submittedName>
        <fullName evidence="1">Uncharacterized protein</fullName>
    </submittedName>
</protein>
<sequence>METHIDLTYQEAELYFQQKYQRGHLDIDTAILIDNAIDKLLKKDNIIRNENIPNEEQVVNEDDYIANTPDEEFEIIDADDLDEVEHIEDEDHFDDDDLERNDN</sequence>
<gene>
    <name evidence="1" type="ORF">FLA105534_03415</name>
</gene>
<dbReference type="AlphaFoldDB" id="A0A6J4GS72"/>